<organism evidence="1 2">
    <name type="scientific">Marinomonas polaris DSM 16579</name>
    <dbReference type="NCBI Taxonomy" id="1122206"/>
    <lineage>
        <taxon>Bacteria</taxon>
        <taxon>Pseudomonadati</taxon>
        <taxon>Pseudomonadota</taxon>
        <taxon>Gammaproteobacteria</taxon>
        <taxon>Oceanospirillales</taxon>
        <taxon>Oceanospirillaceae</taxon>
        <taxon>Marinomonas</taxon>
    </lineage>
</organism>
<sequence length="115" mass="13703">MNQTWRKFRAYCKRNDIQIQGFRRIKLGKKHHHPIFELGIFVSKESLETIREMLSQQFETDGYKSIAQQPVPSKSTTQYIEKYFSKSHTPEEQERLRNIAGVRLLRTFIKKSSIN</sequence>
<proteinExistence type="predicted"/>
<dbReference type="STRING" id="1122206.SAMN02745753_03499"/>
<dbReference type="Proteomes" id="UP000184517">
    <property type="component" value="Unassembled WGS sequence"/>
</dbReference>
<keyword evidence="2" id="KW-1185">Reference proteome</keyword>
<protein>
    <submittedName>
        <fullName evidence="1">Uncharacterized protein</fullName>
    </submittedName>
</protein>
<accession>A0A1M5I4L2</accession>
<dbReference type="AlphaFoldDB" id="A0A1M5I4L2"/>
<evidence type="ECO:0000313" key="1">
    <source>
        <dbReference type="EMBL" id="SHG22880.1"/>
    </source>
</evidence>
<reference evidence="2" key="1">
    <citation type="submission" date="2016-11" db="EMBL/GenBank/DDBJ databases">
        <authorList>
            <person name="Varghese N."/>
            <person name="Submissions S."/>
        </authorList>
    </citation>
    <scope>NUCLEOTIDE SEQUENCE [LARGE SCALE GENOMIC DNA]</scope>
    <source>
        <strain evidence="2">DSM 16579</strain>
    </source>
</reference>
<gene>
    <name evidence="1" type="ORF">SAMN02745753_03499</name>
</gene>
<name>A0A1M5I4L2_9GAMM</name>
<evidence type="ECO:0000313" key="2">
    <source>
        <dbReference type="Proteomes" id="UP000184517"/>
    </source>
</evidence>
<dbReference type="EMBL" id="FQVF01000018">
    <property type="protein sequence ID" value="SHG22880.1"/>
    <property type="molecule type" value="Genomic_DNA"/>
</dbReference>
<dbReference type="RefSeq" id="WP_072840953.1">
    <property type="nucleotide sequence ID" value="NZ_FQVF01000018.1"/>
</dbReference>